<accession>A0A1K0JC98</accession>
<name>A0A1K0JC98_CUPNE</name>
<gene>
    <name evidence="1" type="ORF">CNECB9_2370151</name>
</gene>
<dbReference type="AlphaFoldDB" id="A0A1K0JC98"/>
<organism evidence="1">
    <name type="scientific">Cupriavidus necator</name>
    <name type="common">Alcaligenes eutrophus</name>
    <name type="synonym">Ralstonia eutropha</name>
    <dbReference type="NCBI Taxonomy" id="106590"/>
    <lineage>
        <taxon>Bacteria</taxon>
        <taxon>Pseudomonadati</taxon>
        <taxon>Pseudomonadota</taxon>
        <taxon>Betaproteobacteria</taxon>
        <taxon>Burkholderiales</taxon>
        <taxon>Burkholderiaceae</taxon>
        <taxon>Cupriavidus</taxon>
    </lineage>
</organism>
<sequence length="146" mass="16208">MDKESTSTRKRAVGTEAVRLERRILRAIVAAGDDGMLQMELVAKLKLGEKVVRRLLKTLRAPGAKRIYVARWQLVSANYCGVFKLGDLPDADKPGPKTQRAYRYRDGAVNAEALAKKDIAEAHQRWADNWVPHCDPAAAWIGRAAA</sequence>
<dbReference type="RefSeq" id="WP_340524170.1">
    <property type="nucleotide sequence ID" value="NZ_FMSH01000154.1"/>
</dbReference>
<reference evidence="1" key="1">
    <citation type="submission" date="2016-09" db="EMBL/GenBank/DDBJ databases">
        <authorList>
            <person name="Capua I."/>
            <person name="De Benedictis P."/>
            <person name="Joannis T."/>
            <person name="Lombin L.H."/>
            <person name="Cattoli G."/>
        </authorList>
    </citation>
    <scope>NUCLEOTIDE SEQUENCE</scope>
    <source>
        <strain evidence="1">B9</strain>
    </source>
</reference>
<protein>
    <submittedName>
        <fullName evidence="1">Uncharacterized protein</fullName>
    </submittedName>
</protein>
<dbReference type="EMBL" id="FMSH01000154">
    <property type="protein sequence ID" value="SCU75577.1"/>
    <property type="molecule type" value="Genomic_DNA"/>
</dbReference>
<evidence type="ECO:0000313" key="1">
    <source>
        <dbReference type="EMBL" id="SCU75577.1"/>
    </source>
</evidence>
<proteinExistence type="predicted"/>